<dbReference type="Pfam" id="PF13560">
    <property type="entry name" value="HTH_31"/>
    <property type="match status" value="1"/>
</dbReference>
<evidence type="ECO:0000259" key="2">
    <source>
        <dbReference type="PROSITE" id="PS50943"/>
    </source>
</evidence>
<protein>
    <submittedName>
        <fullName evidence="3">Transcriptional regulator, XRE family</fullName>
    </submittedName>
</protein>
<accession>Q10WE3</accession>
<dbReference type="eggNOG" id="COG2944">
    <property type="taxonomic scope" value="Bacteria"/>
</dbReference>
<dbReference type="GO" id="GO:0003677">
    <property type="term" value="F:DNA binding"/>
    <property type="evidence" value="ECO:0007669"/>
    <property type="project" value="InterPro"/>
</dbReference>
<dbReference type="Gene3D" id="1.10.260.40">
    <property type="entry name" value="lambda repressor-like DNA-binding domains"/>
    <property type="match status" value="1"/>
</dbReference>
<dbReference type="SUPFAM" id="SSF47413">
    <property type="entry name" value="lambda repressor-like DNA-binding domains"/>
    <property type="match status" value="1"/>
</dbReference>
<dbReference type="EMBL" id="CP000393">
    <property type="protein sequence ID" value="ABG53431.1"/>
    <property type="molecule type" value="Genomic_DNA"/>
</dbReference>
<dbReference type="PROSITE" id="PS50943">
    <property type="entry name" value="HTH_CROC1"/>
    <property type="match status" value="1"/>
</dbReference>
<reference evidence="3" key="1">
    <citation type="submission" date="2006-06" db="EMBL/GenBank/DDBJ databases">
        <title>Complete sequence of Trichodesmium erythraeum IMS101.</title>
        <authorList>
            <consortium name="US DOE Joint Genome Institute"/>
            <person name="Copeland A."/>
            <person name="Lucas S."/>
            <person name="Lapidus A."/>
            <person name="Barry K."/>
            <person name="Detter J.C."/>
            <person name="Glavina del Rio T."/>
            <person name="Hammon N."/>
            <person name="Israni S."/>
            <person name="Dalin E."/>
            <person name="Tice H."/>
            <person name="Pitluck S."/>
            <person name="Kiss H."/>
            <person name="Munk A.C."/>
            <person name="Brettin T."/>
            <person name="Bruce D."/>
            <person name="Han C."/>
            <person name="Tapia R."/>
            <person name="Gilna P."/>
            <person name="Schmutz J."/>
            <person name="Larimer F."/>
            <person name="Land M."/>
            <person name="Hauser L."/>
            <person name="Kyrpides N."/>
            <person name="Kim E."/>
            <person name="Richardson P."/>
        </authorList>
    </citation>
    <scope>NUCLEOTIDE SEQUENCE [LARGE SCALE GENOMIC DNA]</scope>
    <source>
        <strain evidence="3">IMS101</strain>
    </source>
</reference>
<dbReference type="InterPro" id="IPR001387">
    <property type="entry name" value="Cro/C1-type_HTH"/>
</dbReference>
<feature type="region of interest" description="Disordered" evidence="1">
    <location>
        <begin position="71"/>
        <end position="109"/>
    </location>
</feature>
<evidence type="ECO:0000256" key="1">
    <source>
        <dbReference type="SAM" id="MobiDB-lite"/>
    </source>
</evidence>
<gene>
    <name evidence="3" type="ordered locus">Tery_4444</name>
</gene>
<dbReference type="KEGG" id="ter:Tery_4444"/>
<dbReference type="InterPro" id="IPR010982">
    <property type="entry name" value="Lambda_DNA-bd_dom_sf"/>
</dbReference>
<evidence type="ECO:0000313" key="3">
    <source>
        <dbReference type="EMBL" id="ABG53431.1"/>
    </source>
</evidence>
<sequence length="109" mass="12260">MIGGGNIKSMDMEALRERTGLTRAEVAYRLGISETSVRNWETGRTEPTMTPQKFLEILDILKCSPEELALASDKSISQRHKRKPGRPRKFIDNNDELDEAKTTESATGH</sequence>
<dbReference type="SMART" id="SM00530">
    <property type="entry name" value="HTH_XRE"/>
    <property type="match status" value="1"/>
</dbReference>
<feature type="domain" description="HTH cro/C1-type" evidence="2">
    <location>
        <begin position="12"/>
        <end position="68"/>
    </location>
</feature>
<dbReference type="CDD" id="cd00093">
    <property type="entry name" value="HTH_XRE"/>
    <property type="match status" value="1"/>
</dbReference>
<dbReference type="AlphaFoldDB" id="Q10WE3"/>
<name>Q10WE3_TRIEI</name>
<dbReference type="HOGENOM" id="CLU_066192_62_3_3"/>
<proteinExistence type="predicted"/>
<feature type="compositionally biased region" description="Basic residues" evidence="1">
    <location>
        <begin position="77"/>
        <end position="88"/>
    </location>
</feature>
<organism evidence="3">
    <name type="scientific">Trichodesmium erythraeum (strain IMS101)</name>
    <dbReference type="NCBI Taxonomy" id="203124"/>
    <lineage>
        <taxon>Bacteria</taxon>
        <taxon>Bacillati</taxon>
        <taxon>Cyanobacteriota</taxon>
        <taxon>Cyanophyceae</taxon>
        <taxon>Oscillatoriophycideae</taxon>
        <taxon>Oscillatoriales</taxon>
        <taxon>Microcoleaceae</taxon>
        <taxon>Trichodesmium</taxon>
    </lineage>
</organism>